<dbReference type="Pfam" id="PF20434">
    <property type="entry name" value="BD-FAE"/>
    <property type="match status" value="1"/>
</dbReference>
<comment type="caution">
    <text evidence="3">The sequence shown here is derived from an EMBL/GenBank/DDBJ whole genome shotgun (WGS) entry which is preliminary data.</text>
</comment>
<reference evidence="3 4" key="1">
    <citation type="submission" date="2019-04" db="EMBL/GenBank/DDBJ databases">
        <authorList>
            <person name="Jiang L."/>
        </authorList>
    </citation>
    <scope>NUCLEOTIDE SEQUENCE [LARGE SCALE GENOMIC DNA]</scope>
    <source>
        <strain evidence="3 4">YIM 131853</strain>
    </source>
</reference>
<dbReference type="GO" id="GO:0016787">
    <property type="term" value="F:hydrolase activity"/>
    <property type="evidence" value="ECO:0007669"/>
    <property type="project" value="UniProtKB-KW"/>
</dbReference>
<dbReference type="InterPro" id="IPR050300">
    <property type="entry name" value="GDXG_lipolytic_enzyme"/>
</dbReference>
<keyword evidence="4" id="KW-1185">Reference proteome</keyword>
<evidence type="ECO:0000313" key="3">
    <source>
        <dbReference type="EMBL" id="THG30078.1"/>
    </source>
</evidence>
<dbReference type="PANTHER" id="PTHR48081">
    <property type="entry name" value="AB HYDROLASE SUPERFAMILY PROTEIN C4A8.06C"/>
    <property type="match status" value="1"/>
</dbReference>
<dbReference type="Proteomes" id="UP000309133">
    <property type="component" value="Unassembled WGS sequence"/>
</dbReference>
<feature type="domain" description="BD-FAE-like" evidence="2">
    <location>
        <begin position="22"/>
        <end position="202"/>
    </location>
</feature>
<proteinExistence type="predicted"/>
<organism evidence="3 4">
    <name type="scientific">Naasia lichenicola</name>
    <dbReference type="NCBI Taxonomy" id="2565933"/>
    <lineage>
        <taxon>Bacteria</taxon>
        <taxon>Bacillati</taxon>
        <taxon>Actinomycetota</taxon>
        <taxon>Actinomycetes</taxon>
        <taxon>Micrococcales</taxon>
        <taxon>Microbacteriaceae</taxon>
        <taxon>Naasia</taxon>
    </lineage>
</organism>
<keyword evidence="1 3" id="KW-0378">Hydrolase</keyword>
<dbReference type="RefSeq" id="WP_136428473.1">
    <property type="nucleotide sequence ID" value="NZ_SSSM01000005.1"/>
</dbReference>
<dbReference type="InterPro" id="IPR049492">
    <property type="entry name" value="BD-FAE-like_dom"/>
</dbReference>
<dbReference type="SUPFAM" id="SSF53474">
    <property type="entry name" value="alpha/beta-Hydrolases"/>
    <property type="match status" value="1"/>
</dbReference>
<dbReference type="AlphaFoldDB" id="A0A4S4FJ13"/>
<evidence type="ECO:0000313" key="4">
    <source>
        <dbReference type="Proteomes" id="UP000309133"/>
    </source>
</evidence>
<gene>
    <name evidence="3" type="ORF">E6C64_15695</name>
</gene>
<evidence type="ECO:0000259" key="2">
    <source>
        <dbReference type="Pfam" id="PF20434"/>
    </source>
</evidence>
<sequence length="243" mass="25405">MTTLSYGPDPIQFAELTTPQGTPKGVVVYFHGGFWRAQYDVSLGRPIAAALAAHGWATLNVEYRRNELGGGFPQTFDDVDAAFALLAGTGLEHGVVVAMGHSAGGHLAAWAASRRQQPSESPWSNPAVAATHLITLGAVLDFADAVADGMGEGAVELFMGGAVDERYDLADPARYVPLAVPVWCVHGTADDIVPFSQSEKFVASSVSAGGVAQLVPVEGDHFVVIDVDSASWVTTLEILGTIA</sequence>
<accession>A0A4S4FJ13</accession>
<dbReference type="EMBL" id="SSSM01000005">
    <property type="protein sequence ID" value="THG30078.1"/>
    <property type="molecule type" value="Genomic_DNA"/>
</dbReference>
<dbReference type="OrthoDB" id="255603at2"/>
<dbReference type="Gene3D" id="3.40.50.1820">
    <property type="entry name" value="alpha/beta hydrolase"/>
    <property type="match status" value="1"/>
</dbReference>
<name>A0A4S4FJ13_9MICO</name>
<dbReference type="InterPro" id="IPR029058">
    <property type="entry name" value="AB_hydrolase_fold"/>
</dbReference>
<protein>
    <submittedName>
        <fullName evidence="3">Alpha/beta hydrolase</fullName>
    </submittedName>
</protein>
<evidence type="ECO:0000256" key="1">
    <source>
        <dbReference type="ARBA" id="ARBA00022801"/>
    </source>
</evidence>